<dbReference type="InterPro" id="IPR050277">
    <property type="entry name" value="Sodium:Solute_Symporter"/>
</dbReference>
<evidence type="ECO:0000313" key="16">
    <source>
        <dbReference type="Proteomes" id="UP001519290"/>
    </source>
</evidence>
<evidence type="ECO:0000256" key="5">
    <source>
        <dbReference type="ARBA" id="ARBA00022692"/>
    </source>
</evidence>
<feature type="transmembrane region" description="Helical" evidence="14">
    <location>
        <begin position="75"/>
        <end position="95"/>
    </location>
</feature>
<evidence type="ECO:0000256" key="10">
    <source>
        <dbReference type="ARBA" id="ARBA00023136"/>
    </source>
</evidence>
<dbReference type="EMBL" id="JAGIOD010000002">
    <property type="protein sequence ID" value="MBP2383353.1"/>
    <property type="molecule type" value="Genomic_DNA"/>
</dbReference>
<proteinExistence type="inferred from homology"/>
<dbReference type="PANTHER" id="PTHR48086:SF3">
    <property type="entry name" value="SODIUM_PROLINE SYMPORTER"/>
    <property type="match status" value="1"/>
</dbReference>
<keyword evidence="9" id="KW-0406">Ion transport</keyword>
<evidence type="ECO:0000256" key="11">
    <source>
        <dbReference type="ARBA" id="ARBA00023201"/>
    </source>
</evidence>
<feature type="transmembrane region" description="Helical" evidence="14">
    <location>
        <begin position="438"/>
        <end position="457"/>
    </location>
</feature>
<keyword evidence="7 14" id="KW-1133">Transmembrane helix</keyword>
<feature type="transmembrane region" description="Helical" evidence="14">
    <location>
        <begin position="409"/>
        <end position="426"/>
    </location>
</feature>
<evidence type="ECO:0000256" key="8">
    <source>
        <dbReference type="ARBA" id="ARBA00023053"/>
    </source>
</evidence>
<dbReference type="RefSeq" id="WP_209904056.1">
    <property type="nucleotide sequence ID" value="NZ_BAAAJW010000012.1"/>
</dbReference>
<feature type="transmembrane region" description="Helical" evidence="14">
    <location>
        <begin position="45"/>
        <end position="69"/>
    </location>
</feature>
<keyword evidence="5 14" id="KW-0812">Transmembrane</keyword>
<protein>
    <submittedName>
        <fullName evidence="15">SSS family solute:Na+ symporter</fullName>
    </submittedName>
</protein>
<dbReference type="Proteomes" id="UP001519290">
    <property type="component" value="Unassembled WGS sequence"/>
</dbReference>
<keyword evidence="11" id="KW-0739">Sodium transport</keyword>
<dbReference type="CDD" id="cd10322">
    <property type="entry name" value="SLC5sbd"/>
    <property type="match status" value="1"/>
</dbReference>
<reference evidence="15 16" key="1">
    <citation type="submission" date="2021-03" db="EMBL/GenBank/DDBJ databases">
        <title>Sequencing the genomes of 1000 actinobacteria strains.</title>
        <authorList>
            <person name="Klenk H.-P."/>
        </authorList>
    </citation>
    <scope>NUCLEOTIDE SEQUENCE [LARGE SCALE GENOMIC DNA]</scope>
    <source>
        <strain evidence="15 16">DSM 14566</strain>
    </source>
</reference>
<keyword evidence="4" id="KW-1003">Cell membrane</keyword>
<dbReference type="InterPro" id="IPR001734">
    <property type="entry name" value="Na/solute_symporter"/>
</dbReference>
<keyword evidence="10 14" id="KW-0472">Membrane</keyword>
<evidence type="ECO:0000256" key="6">
    <source>
        <dbReference type="ARBA" id="ARBA00022847"/>
    </source>
</evidence>
<name>A0ABS4X4G0_9MICO</name>
<keyword evidence="6" id="KW-0769">Symport</keyword>
<keyword evidence="3" id="KW-0813">Transport</keyword>
<feature type="transmembrane region" description="Helical" evidence="14">
    <location>
        <begin position="356"/>
        <end position="378"/>
    </location>
</feature>
<feature type="transmembrane region" description="Helical" evidence="14">
    <location>
        <begin position="143"/>
        <end position="168"/>
    </location>
</feature>
<evidence type="ECO:0000256" key="12">
    <source>
        <dbReference type="ARBA" id="ARBA00033708"/>
    </source>
</evidence>
<evidence type="ECO:0000256" key="3">
    <source>
        <dbReference type="ARBA" id="ARBA00022448"/>
    </source>
</evidence>
<feature type="transmembrane region" description="Helical" evidence="14">
    <location>
        <begin position="306"/>
        <end position="336"/>
    </location>
</feature>
<dbReference type="Pfam" id="PF00474">
    <property type="entry name" value="SSF"/>
    <property type="match status" value="1"/>
</dbReference>
<feature type="transmembrane region" description="Helical" evidence="14">
    <location>
        <begin position="180"/>
        <end position="199"/>
    </location>
</feature>
<keyword evidence="8" id="KW-0915">Sodium</keyword>
<dbReference type="Gene3D" id="1.20.1730.10">
    <property type="entry name" value="Sodium/glucose cotransporter"/>
    <property type="match status" value="1"/>
</dbReference>
<sequence length="472" mass="49082">MNIAHIAVLICYVIVMVAVGAWFGRAKETSSGEDFVLAGRSLPAPVLGGTMLATFVGSGSIIGAANFAYTYGLTAGLLFFSGTVTGSLILVFLARRVRERAGHTVPELFDRRYGKAVRVAGTVTILIAFIGITAYQFTGAGYIISLITPLGEQSGAVLAAVLITFLALSGGLKSVAWTDFLSSVMIVFALWVTVFFVVGVDMGSDAGEISRARTDLGPLGGLSALQMLGFALPAFVLLLGDQNMYQRLAAAKSPKAAFQGAVVFILGAVVMIIPIAVLGVASSVLQPGIEPDMAVLSLSDGAFTPGVIGGALLAGAFALIVTTGSSYLLTCSANVVHDLVGQVRRSQPPTDRQNLWIGRIAVLVVATLGFVMVSFFPSVLALQMYAYTMYGATITPVLFAGLFWKRATAAGALSAMAVGALATIVWEVTGRSDELNSVLVALPLAVLSLVGVSLLTTRGRVDEPESMAAPSR</sequence>
<comment type="subcellular location">
    <subcellularLocation>
        <location evidence="1">Cell membrane</location>
        <topology evidence="1">Multi-pass membrane protein</topology>
    </subcellularLocation>
</comment>
<feature type="transmembrane region" description="Helical" evidence="14">
    <location>
        <begin position="261"/>
        <end position="286"/>
    </location>
</feature>
<organism evidence="15 16">
    <name type="scientific">Brachybacterium sacelli</name>
    <dbReference type="NCBI Taxonomy" id="173364"/>
    <lineage>
        <taxon>Bacteria</taxon>
        <taxon>Bacillati</taxon>
        <taxon>Actinomycetota</taxon>
        <taxon>Actinomycetes</taxon>
        <taxon>Micrococcales</taxon>
        <taxon>Dermabacteraceae</taxon>
        <taxon>Brachybacterium</taxon>
    </lineage>
</organism>
<evidence type="ECO:0000256" key="7">
    <source>
        <dbReference type="ARBA" id="ARBA00022989"/>
    </source>
</evidence>
<evidence type="ECO:0000256" key="14">
    <source>
        <dbReference type="SAM" id="Phobius"/>
    </source>
</evidence>
<feature type="transmembrane region" description="Helical" evidence="14">
    <location>
        <begin position="6"/>
        <end position="24"/>
    </location>
</feature>
<feature type="transmembrane region" description="Helical" evidence="14">
    <location>
        <begin position="116"/>
        <end position="137"/>
    </location>
</feature>
<evidence type="ECO:0000256" key="9">
    <source>
        <dbReference type="ARBA" id="ARBA00023065"/>
    </source>
</evidence>
<comment type="catalytic activity">
    <reaction evidence="12">
        <text>L-proline(in) + Na(+)(in) = L-proline(out) + Na(+)(out)</text>
        <dbReference type="Rhea" id="RHEA:28967"/>
        <dbReference type="ChEBI" id="CHEBI:29101"/>
        <dbReference type="ChEBI" id="CHEBI:60039"/>
    </reaction>
</comment>
<evidence type="ECO:0000256" key="4">
    <source>
        <dbReference type="ARBA" id="ARBA00022475"/>
    </source>
</evidence>
<accession>A0ABS4X4G0</accession>
<evidence type="ECO:0000313" key="15">
    <source>
        <dbReference type="EMBL" id="MBP2383353.1"/>
    </source>
</evidence>
<evidence type="ECO:0000256" key="1">
    <source>
        <dbReference type="ARBA" id="ARBA00004651"/>
    </source>
</evidence>
<feature type="transmembrane region" description="Helical" evidence="14">
    <location>
        <begin position="219"/>
        <end position="240"/>
    </location>
</feature>
<evidence type="ECO:0000256" key="13">
    <source>
        <dbReference type="RuleBase" id="RU362091"/>
    </source>
</evidence>
<feature type="transmembrane region" description="Helical" evidence="14">
    <location>
        <begin position="384"/>
        <end position="404"/>
    </location>
</feature>
<dbReference type="PANTHER" id="PTHR48086">
    <property type="entry name" value="SODIUM/PROLINE SYMPORTER-RELATED"/>
    <property type="match status" value="1"/>
</dbReference>
<comment type="caution">
    <text evidence="15">The sequence shown here is derived from an EMBL/GenBank/DDBJ whole genome shotgun (WGS) entry which is preliminary data.</text>
</comment>
<dbReference type="InterPro" id="IPR038377">
    <property type="entry name" value="Na/Glc_symporter_sf"/>
</dbReference>
<comment type="similarity">
    <text evidence="2 13">Belongs to the sodium:solute symporter (SSF) (TC 2.A.21) family.</text>
</comment>
<evidence type="ECO:0000256" key="2">
    <source>
        <dbReference type="ARBA" id="ARBA00006434"/>
    </source>
</evidence>
<gene>
    <name evidence="15" type="ORF">JOF43_003342</name>
</gene>
<keyword evidence="16" id="KW-1185">Reference proteome</keyword>
<dbReference type="PROSITE" id="PS50283">
    <property type="entry name" value="NA_SOLUT_SYMP_3"/>
    <property type="match status" value="1"/>
</dbReference>